<dbReference type="AlphaFoldDB" id="A0A5Q0TXG0"/>
<evidence type="ECO:0000256" key="2">
    <source>
        <dbReference type="ARBA" id="ARBA00022525"/>
    </source>
</evidence>
<name>A0A5Q0TXG0_RHYFE</name>
<dbReference type="GO" id="GO:0005576">
    <property type="term" value="C:extracellular region"/>
    <property type="evidence" value="ECO:0007669"/>
    <property type="project" value="UniProtKB-SubCell"/>
</dbReference>
<evidence type="ECO:0000313" key="5">
    <source>
        <dbReference type="EMBL" id="QGA72550.1"/>
    </source>
</evidence>
<dbReference type="GO" id="GO:0005179">
    <property type="term" value="F:hormone activity"/>
    <property type="evidence" value="ECO:0007669"/>
    <property type="project" value="UniProtKB-KW"/>
</dbReference>
<protein>
    <submittedName>
        <fullName evidence="5">Diuretic hormone 44-like protein</fullName>
    </submittedName>
</protein>
<proteinExistence type="evidence at transcript level"/>
<gene>
    <name evidence="5" type="primary">DH44</name>
</gene>
<organism evidence="5">
    <name type="scientific">Rhynchophorus ferrugineus</name>
    <name type="common">Red palm weevil</name>
    <name type="synonym">Curculio ferrugineus</name>
    <dbReference type="NCBI Taxonomy" id="354439"/>
    <lineage>
        <taxon>Eukaryota</taxon>
        <taxon>Metazoa</taxon>
        <taxon>Ecdysozoa</taxon>
        <taxon>Arthropoda</taxon>
        <taxon>Hexapoda</taxon>
        <taxon>Insecta</taxon>
        <taxon>Pterygota</taxon>
        <taxon>Neoptera</taxon>
        <taxon>Endopterygota</taxon>
        <taxon>Coleoptera</taxon>
        <taxon>Polyphaga</taxon>
        <taxon>Cucujiformia</taxon>
        <taxon>Curculionidae</taxon>
        <taxon>Dryophthorinae</taxon>
        <taxon>Rhynchophorus</taxon>
    </lineage>
</organism>
<keyword evidence="2" id="KW-0964">Secreted</keyword>
<feature type="domain" description="Corticotropin-releasing factor" evidence="4">
    <location>
        <begin position="139"/>
        <end position="179"/>
    </location>
</feature>
<evidence type="ECO:0000256" key="3">
    <source>
        <dbReference type="ARBA" id="ARBA00022702"/>
    </source>
</evidence>
<dbReference type="EMBL" id="MK751546">
    <property type="protein sequence ID" value="QGA72550.1"/>
    <property type="molecule type" value="mRNA"/>
</dbReference>
<reference evidence="5" key="1">
    <citation type="submission" date="2019-04" db="EMBL/GenBank/DDBJ databases">
        <title>Identification and expression profiles of neuropeptides and their G protein-coupled receptors in the Red palm weevil Rhynchophorus ferrugineus (Coleoptera: Curculionidae).</title>
        <authorList>
            <person name="Zhang H."/>
            <person name="Bai J."/>
            <person name="Huang S."/>
            <person name="Hou Y."/>
        </authorList>
    </citation>
    <scope>NUCLEOTIDE SEQUENCE</scope>
</reference>
<dbReference type="SMART" id="SM00039">
    <property type="entry name" value="CRF"/>
    <property type="match status" value="1"/>
</dbReference>
<dbReference type="InterPro" id="IPR000187">
    <property type="entry name" value="CRF"/>
</dbReference>
<sequence length="197" mass="22539">MYIYCVSCAIVEASEAYRCVVSLRFNIPKTILAQMMRTSIYLVCAAVVVAVRSEDNHQLMNRYLEPVDVSVDPETVNYLLPKLAAKYRPNSDWKDVTDPRLYVLTEMESNDVDNQKEPRFTDVSSYIRSKKQSSRIGEAGGSLSIVNSLDVLRNRLLLEIARKKAKEGANRNRQLLMNLGKRAYMHNLPRIFFPTSK</sequence>
<dbReference type="Pfam" id="PF00473">
    <property type="entry name" value="CRF"/>
    <property type="match status" value="1"/>
</dbReference>
<keyword evidence="3" id="KW-0372">Hormone</keyword>
<evidence type="ECO:0000256" key="1">
    <source>
        <dbReference type="ARBA" id="ARBA00004613"/>
    </source>
</evidence>
<evidence type="ECO:0000259" key="4">
    <source>
        <dbReference type="SMART" id="SM00039"/>
    </source>
</evidence>
<accession>A0A5Q0TXG0</accession>
<comment type="subcellular location">
    <subcellularLocation>
        <location evidence="1">Secreted</location>
    </subcellularLocation>
</comment>